<evidence type="ECO:0000256" key="1">
    <source>
        <dbReference type="SAM" id="Phobius"/>
    </source>
</evidence>
<dbReference type="Proteomes" id="UP000017396">
    <property type="component" value="Chromosome"/>
</dbReference>
<evidence type="ECO:0000313" key="3">
    <source>
        <dbReference type="EMBL" id="AGY59050.1"/>
    </source>
</evidence>
<dbReference type="PIRSF" id="PIRSF029509">
    <property type="entry name" value="UCP029509"/>
    <property type="match status" value="1"/>
</dbReference>
<dbReference type="AlphaFoldDB" id="U5QMZ8"/>
<dbReference type="InterPro" id="IPR016923">
    <property type="entry name" value="UCP029509"/>
</dbReference>
<protein>
    <recommendedName>
        <fullName evidence="2">DUF2231 domain-containing protein</fullName>
    </recommendedName>
</protein>
<evidence type="ECO:0000313" key="4">
    <source>
        <dbReference type="Proteomes" id="UP000017396"/>
    </source>
</evidence>
<dbReference type="HOGENOM" id="CLU_107155_2_0_3"/>
<proteinExistence type="predicted"/>
<feature type="transmembrane region" description="Helical" evidence="1">
    <location>
        <begin position="70"/>
        <end position="91"/>
    </location>
</feature>
<dbReference type="Pfam" id="PF09990">
    <property type="entry name" value="DUF2231"/>
    <property type="match status" value="1"/>
</dbReference>
<dbReference type="KEGG" id="glj:GKIL_2804"/>
<evidence type="ECO:0000259" key="2">
    <source>
        <dbReference type="Pfam" id="PF09990"/>
    </source>
</evidence>
<dbReference type="OrthoDB" id="2873672at2"/>
<dbReference type="EMBL" id="CP003587">
    <property type="protein sequence ID" value="AGY59050.1"/>
    <property type="molecule type" value="Genomic_DNA"/>
</dbReference>
<keyword evidence="1" id="KW-1133">Transmembrane helix</keyword>
<gene>
    <name evidence="3" type="ORF">GKIL_2804</name>
</gene>
<reference evidence="3 4" key="1">
    <citation type="journal article" date="2013" name="PLoS ONE">
        <title>Cultivation and Complete Genome Sequencing of Gloeobacter kilaueensis sp. nov., from a Lava Cave in Kilauea Caldera, Hawai'i.</title>
        <authorList>
            <person name="Saw J.H."/>
            <person name="Schatz M."/>
            <person name="Brown M.V."/>
            <person name="Kunkel D.D."/>
            <person name="Foster J.S."/>
            <person name="Shick H."/>
            <person name="Christensen S."/>
            <person name="Hou S."/>
            <person name="Wan X."/>
            <person name="Donachie S.P."/>
        </authorList>
    </citation>
    <scope>NUCLEOTIDE SEQUENCE [LARGE SCALE GENOMIC DNA]</scope>
    <source>
        <strain evidence="4">JS</strain>
    </source>
</reference>
<organism evidence="3 4">
    <name type="scientific">Gloeobacter kilaueensis (strain ATCC BAA-2537 / CCAP 1431/1 / ULC 316 / JS1)</name>
    <dbReference type="NCBI Taxonomy" id="1183438"/>
    <lineage>
        <taxon>Bacteria</taxon>
        <taxon>Bacillati</taxon>
        <taxon>Cyanobacteriota</taxon>
        <taxon>Cyanophyceae</taxon>
        <taxon>Gloeobacterales</taxon>
        <taxon>Gloeobacteraceae</taxon>
        <taxon>Gloeobacter</taxon>
    </lineage>
</organism>
<dbReference type="RefSeq" id="WP_023174268.1">
    <property type="nucleotide sequence ID" value="NC_022600.1"/>
</dbReference>
<keyword evidence="1" id="KW-0812">Transmembrane</keyword>
<dbReference type="STRING" id="1183438.GKIL_2804"/>
<keyword evidence="1" id="KW-0472">Membrane</keyword>
<sequence>MGRHPNIPPIVESRESDYRDSGVESSVAIAGHPLHPAIVTFPIAFLVAAFGSDLGYYLTRDPFWARASLWLLGAGLITGLIAALTGMSDFLRVKRVQARTAGWLHMSLNVVALGLTVVNFWARLGDSAAAVLPFGIVASAIVAALLGASGWFGGELSFRHKIGVIGDHDERVP</sequence>
<feature type="domain" description="DUF2231" evidence="2">
    <location>
        <begin position="31"/>
        <end position="164"/>
    </location>
</feature>
<accession>U5QMZ8</accession>
<feature type="transmembrane region" description="Helical" evidence="1">
    <location>
        <begin position="128"/>
        <end position="152"/>
    </location>
</feature>
<feature type="transmembrane region" description="Helical" evidence="1">
    <location>
        <begin position="38"/>
        <end position="58"/>
    </location>
</feature>
<dbReference type="eggNOG" id="COG4244">
    <property type="taxonomic scope" value="Bacteria"/>
</dbReference>
<dbReference type="PATRIC" id="fig|1183438.3.peg.2764"/>
<dbReference type="InterPro" id="IPR019251">
    <property type="entry name" value="DUF2231_TM"/>
</dbReference>
<keyword evidence="4" id="KW-1185">Reference proteome</keyword>
<feature type="transmembrane region" description="Helical" evidence="1">
    <location>
        <begin position="103"/>
        <end position="122"/>
    </location>
</feature>
<name>U5QMZ8_GLOK1</name>